<dbReference type="SUPFAM" id="SSF161098">
    <property type="entry name" value="MetI-like"/>
    <property type="match status" value="1"/>
</dbReference>
<dbReference type="GO" id="GO:0055085">
    <property type="term" value="P:transmembrane transport"/>
    <property type="evidence" value="ECO:0007669"/>
    <property type="project" value="InterPro"/>
</dbReference>
<dbReference type="CDD" id="cd06261">
    <property type="entry name" value="TM_PBP2"/>
    <property type="match status" value="1"/>
</dbReference>
<evidence type="ECO:0000256" key="6">
    <source>
        <dbReference type="ARBA" id="ARBA00023136"/>
    </source>
</evidence>
<reference evidence="10" key="1">
    <citation type="submission" date="2017-04" db="EMBL/GenBank/DDBJ databases">
        <title>Function of individual gut microbiota members based on whole genome sequencing of pure cultures obtained from chicken caecum.</title>
        <authorList>
            <person name="Medvecky M."/>
            <person name="Cejkova D."/>
            <person name="Polansky O."/>
            <person name="Karasova D."/>
            <person name="Kubasova T."/>
            <person name="Cizek A."/>
            <person name="Rychlik I."/>
        </authorList>
    </citation>
    <scope>NUCLEOTIDE SEQUENCE [LARGE SCALE GENOMIC DNA]</scope>
    <source>
        <strain evidence="10">An175</strain>
    </source>
</reference>
<keyword evidence="3" id="KW-1003">Cell membrane</keyword>
<evidence type="ECO:0000256" key="3">
    <source>
        <dbReference type="ARBA" id="ARBA00022475"/>
    </source>
</evidence>
<keyword evidence="4 7" id="KW-0812">Transmembrane</keyword>
<feature type="transmembrane region" description="Helical" evidence="7">
    <location>
        <begin position="283"/>
        <end position="309"/>
    </location>
</feature>
<name>A0A1Y4N493_9FIRM</name>
<dbReference type="AlphaFoldDB" id="A0A1Y4N493"/>
<evidence type="ECO:0000256" key="5">
    <source>
        <dbReference type="ARBA" id="ARBA00022989"/>
    </source>
</evidence>
<evidence type="ECO:0000256" key="7">
    <source>
        <dbReference type="RuleBase" id="RU363032"/>
    </source>
</evidence>
<dbReference type="Pfam" id="PF19300">
    <property type="entry name" value="BPD_transp_1_N"/>
    <property type="match status" value="1"/>
</dbReference>
<evidence type="ECO:0000256" key="1">
    <source>
        <dbReference type="ARBA" id="ARBA00004651"/>
    </source>
</evidence>
<organism evidence="9 10">
    <name type="scientific">Anaerotruncus colihominis</name>
    <dbReference type="NCBI Taxonomy" id="169435"/>
    <lineage>
        <taxon>Bacteria</taxon>
        <taxon>Bacillati</taxon>
        <taxon>Bacillota</taxon>
        <taxon>Clostridia</taxon>
        <taxon>Eubacteriales</taxon>
        <taxon>Oscillospiraceae</taxon>
        <taxon>Anaerotruncus</taxon>
    </lineage>
</organism>
<evidence type="ECO:0000256" key="4">
    <source>
        <dbReference type="ARBA" id="ARBA00022692"/>
    </source>
</evidence>
<feature type="transmembrane region" description="Helical" evidence="7">
    <location>
        <begin position="103"/>
        <end position="124"/>
    </location>
</feature>
<dbReference type="GO" id="GO:0005886">
    <property type="term" value="C:plasma membrane"/>
    <property type="evidence" value="ECO:0007669"/>
    <property type="project" value="UniProtKB-SubCell"/>
</dbReference>
<dbReference type="PROSITE" id="PS50928">
    <property type="entry name" value="ABC_TM1"/>
    <property type="match status" value="1"/>
</dbReference>
<dbReference type="PANTHER" id="PTHR43163:SF6">
    <property type="entry name" value="DIPEPTIDE TRANSPORT SYSTEM PERMEASE PROTEIN DPPB-RELATED"/>
    <property type="match status" value="1"/>
</dbReference>
<evidence type="ECO:0000259" key="8">
    <source>
        <dbReference type="PROSITE" id="PS50928"/>
    </source>
</evidence>
<feature type="transmembrane region" description="Helical" evidence="7">
    <location>
        <begin position="237"/>
        <end position="263"/>
    </location>
</feature>
<keyword evidence="5 7" id="KW-1133">Transmembrane helix</keyword>
<feature type="transmembrane region" description="Helical" evidence="7">
    <location>
        <begin position="179"/>
        <end position="199"/>
    </location>
</feature>
<feature type="transmembrane region" description="Helical" evidence="7">
    <location>
        <begin position="136"/>
        <end position="159"/>
    </location>
</feature>
<dbReference type="InterPro" id="IPR045621">
    <property type="entry name" value="BPD_transp_1_N"/>
</dbReference>
<dbReference type="PANTHER" id="PTHR43163">
    <property type="entry name" value="DIPEPTIDE TRANSPORT SYSTEM PERMEASE PROTEIN DPPB-RELATED"/>
    <property type="match status" value="1"/>
</dbReference>
<dbReference type="EMBL" id="NFKP01000001">
    <property type="protein sequence ID" value="OUP71555.1"/>
    <property type="molecule type" value="Genomic_DNA"/>
</dbReference>
<feature type="domain" description="ABC transmembrane type-1" evidence="8">
    <location>
        <begin position="97"/>
        <end position="302"/>
    </location>
</feature>
<feature type="transmembrane region" description="Helical" evidence="7">
    <location>
        <begin position="12"/>
        <end position="32"/>
    </location>
</feature>
<dbReference type="InterPro" id="IPR000515">
    <property type="entry name" value="MetI-like"/>
</dbReference>
<dbReference type="Gene3D" id="1.10.3720.10">
    <property type="entry name" value="MetI-like"/>
    <property type="match status" value="1"/>
</dbReference>
<gene>
    <name evidence="9" type="ORF">B5F11_01440</name>
</gene>
<keyword evidence="6 7" id="KW-0472">Membrane</keyword>
<evidence type="ECO:0000313" key="9">
    <source>
        <dbReference type="EMBL" id="OUP71555.1"/>
    </source>
</evidence>
<comment type="subcellular location">
    <subcellularLocation>
        <location evidence="1 7">Cell membrane</location>
        <topology evidence="1 7">Multi-pass membrane protein</topology>
    </subcellularLocation>
</comment>
<dbReference type="Pfam" id="PF00528">
    <property type="entry name" value="BPD_transp_1"/>
    <property type="match status" value="1"/>
</dbReference>
<accession>A0A1Y4N493</accession>
<protein>
    <submittedName>
        <fullName evidence="9">Peptide ABC transporter</fullName>
    </submittedName>
</protein>
<proteinExistence type="inferred from homology"/>
<keyword evidence="2 7" id="KW-0813">Transport</keyword>
<evidence type="ECO:0000313" key="10">
    <source>
        <dbReference type="Proteomes" id="UP000196386"/>
    </source>
</evidence>
<dbReference type="InterPro" id="IPR035906">
    <property type="entry name" value="MetI-like_sf"/>
</dbReference>
<comment type="caution">
    <text evidence="9">The sequence shown here is derived from an EMBL/GenBank/DDBJ whole genome shotgun (WGS) entry which is preliminary data.</text>
</comment>
<dbReference type="Proteomes" id="UP000196386">
    <property type="component" value="Unassembled WGS sequence"/>
</dbReference>
<evidence type="ECO:0000256" key="2">
    <source>
        <dbReference type="ARBA" id="ARBA00022448"/>
    </source>
</evidence>
<comment type="similarity">
    <text evidence="7">Belongs to the binding-protein-dependent transport system permease family.</text>
</comment>
<sequence>MSMAACIGKKLLSMIPLALIVSIILFGLINLLPGNAAMAILGDSGNLEQIEQLEAELGLDQPVYIQYINWLKGVCTGDLGTSILTGQPVIDRIAERMPVTFELIVLSVVFAAAVGVPLGIICAVRRNRASDYILSSVSIIGVAMPAFWVGMLLIMLFSIKLHWLPASGYTPFFENPVENLRSMALPVFATGIALAATIVRQTRSAVLDVLGQDYMMTAKSKGVRYRTQLWRHALKNALIPVITAISMQIAGMIGGSVVIETVFLLPGMGKSMVDAIFQRDYPIVMGEALVIAVFIILLNTLVDVIYIFVDPRISRSGKKGR</sequence>